<protein>
    <recommendedName>
        <fullName evidence="3">CCHC-type domain-containing protein</fullName>
    </recommendedName>
</protein>
<dbReference type="GO" id="GO:0003676">
    <property type="term" value="F:nucleic acid binding"/>
    <property type="evidence" value="ECO:0007669"/>
    <property type="project" value="InterPro"/>
</dbReference>
<comment type="caution">
    <text evidence="4">The sequence shown here is derived from an EMBL/GenBank/DDBJ whole genome shotgun (WGS) entry which is preliminary data.</text>
</comment>
<keyword evidence="1" id="KW-0862">Zinc</keyword>
<keyword evidence="5" id="KW-1185">Reference proteome</keyword>
<keyword evidence="1" id="KW-0863">Zinc-finger</keyword>
<evidence type="ECO:0000256" key="2">
    <source>
        <dbReference type="SAM" id="MobiDB-lite"/>
    </source>
</evidence>
<accession>A0AAV6TVS0</accession>
<dbReference type="AlphaFoldDB" id="A0AAV6TVS0"/>
<sequence>MPALNNADGRPGSPRSSTPTSQRSYSLSDSDRKKTQLSLEAAKREIQKLHEIIQANINKATKNDQDACAKIKELESEIKLLHLAQTNFLNNAVHLKEAKCTLEEARTIELEDSTNKNKNLLEGTLQEKLKILEDLRIERTAAAQKDEANRKELLESTDGILAQASVLTQQITQIGTIEEKLAASISTFNHHPPPSLSAPTPLSTPPSVSSADKNRFDNIYVILVDQPSSSPLSLDAFQKQLNQASKEAKKPFRCNGTYTIKSGFKINLPTEEDQAIVADLLQSSPSLSAFKFKIPKKVKPQYIIKFTSISSAEDLAIDLVARNPFISKDTFRVVFSMKVKEDTHWIIETEQQYAYIFNPLFNVFIGLKRCTINEFISINHCKNCGKYGHTKKRCISTAPICLNCGKPEYDPAQECITKCFNCNELNNKLNRNEPTDHRTGNYRCPENMRQLRIARQKAGQA</sequence>
<reference evidence="4 5" key="1">
    <citation type="journal article" date="2022" name="Nat. Ecol. Evol.">
        <title>A masculinizing supergene underlies an exaggerated male reproductive morph in a spider.</title>
        <authorList>
            <person name="Hendrickx F."/>
            <person name="De Corte Z."/>
            <person name="Sonet G."/>
            <person name="Van Belleghem S.M."/>
            <person name="Kostlbacher S."/>
            <person name="Vangestel C."/>
        </authorList>
    </citation>
    <scope>NUCLEOTIDE SEQUENCE [LARGE SCALE GENOMIC DNA]</scope>
    <source>
        <strain evidence="4">W744_W776</strain>
    </source>
</reference>
<dbReference type="EMBL" id="JAFNEN010000916">
    <property type="protein sequence ID" value="KAG8176160.1"/>
    <property type="molecule type" value="Genomic_DNA"/>
</dbReference>
<dbReference type="Proteomes" id="UP000827092">
    <property type="component" value="Unassembled WGS sequence"/>
</dbReference>
<evidence type="ECO:0000313" key="5">
    <source>
        <dbReference type="Proteomes" id="UP000827092"/>
    </source>
</evidence>
<feature type="compositionally biased region" description="Low complexity" evidence="2">
    <location>
        <begin position="197"/>
        <end position="210"/>
    </location>
</feature>
<organism evidence="4 5">
    <name type="scientific">Oedothorax gibbosus</name>
    <dbReference type="NCBI Taxonomy" id="931172"/>
    <lineage>
        <taxon>Eukaryota</taxon>
        <taxon>Metazoa</taxon>
        <taxon>Ecdysozoa</taxon>
        <taxon>Arthropoda</taxon>
        <taxon>Chelicerata</taxon>
        <taxon>Arachnida</taxon>
        <taxon>Araneae</taxon>
        <taxon>Araneomorphae</taxon>
        <taxon>Entelegynae</taxon>
        <taxon>Araneoidea</taxon>
        <taxon>Linyphiidae</taxon>
        <taxon>Erigoninae</taxon>
        <taxon>Oedothorax</taxon>
    </lineage>
</organism>
<feature type="region of interest" description="Disordered" evidence="2">
    <location>
        <begin position="188"/>
        <end position="210"/>
    </location>
</feature>
<dbReference type="PROSITE" id="PS50158">
    <property type="entry name" value="ZF_CCHC"/>
    <property type="match status" value="1"/>
</dbReference>
<evidence type="ECO:0000256" key="1">
    <source>
        <dbReference type="PROSITE-ProRule" id="PRU00047"/>
    </source>
</evidence>
<evidence type="ECO:0000259" key="3">
    <source>
        <dbReference type="PROSITE" id="PS50158"/>
    </source>
</evidence>
<dbReference type="InterPro" id="IPR001878">
    <property type="entry name" value="Znf_CCHC"/>
</dbReference>
<keyword evidence="1" id="KW-0479">Metal-binding</keyword>
<gene>
    <name evidence="4" type="ORF">JTE90_012413</name>
</gene>
<evidence type="ECO:0000313" key="4">
    <source>
        <dbReference type="EMBL" id="KAG8176160.1"/>
    </source>
</evidence>
<name>A0AAV6TVS0_9ARAC</name>
<feature type="region of interest" description="Disordered" evidence="2">
    <location>
        <begin position="1"/>
        <end position="34"/>
    </location>
</feature>
<feature type="domain" description="CCHC-type" evidence="3">
    <location>
        <begin position="381"/>
        <end position="394"/>
    </location>
</feature>
<feature type="compositionally biased region" description="Low complexity" evidence="2">
    <location>
        <begin position="10"/>
        <end position="28"/>
    </location>
</feature>
<proteinExistence type="predicted"/>
<dbReference type="GO" id="GO:0008270">
    <property type="term" value="F:zinc ion binding"/>
    <property type="evidence" value="ECO:0007669"/>
    <property type="project" value="UniProtKB-KW"/>
</dbReference>